<dbReference type="SUPFAM" id="SSF53067">
    <property type="entry name" value="Actin-like ATPase domain"/>
    <property type="match status" value="2"/>
</dbReference>
<dbReference type="RefSeq" id="XP_070885820.1">
    <property type="nucleotide sequence ID" value="XM_071024393.1"/>
</dbReference>
<organism evidence="2 3">
    <name type="scientific">Aspergillus lucknowensis</name>
    <dbReference type="NCBI Taxonomy" id="176173"/>
    <lineage>
        <taxon>Eukaryota</taxon>
        <taxon>Fungi</taxon>
        <taxon>Dikarya</taxon>
        <taxon>Ascomycota</taxon>
        <taxon>Pezizomycotina</taxon>
        <taxon>Eurotiomycetes</taxon>
        <taxon>Eurotiomycetidae</taxon>
        <taxon>Eurotiales</taxon>
        <taxon>Aspergillaceae</taxon>
        <taxon>Aspergillus</taxon>
        <taxon>Aspergillus subgen. Nidulantes</taxon>
    </lineage>
</organism>
<comment type="similarity">
    <text evidence="1">Belongs to the actin family.</text>
</comment>
<evidence type="ECO:0000256" key="1">
    <source>
        <dbReference type="RuleBase" id="RU000487"/>
    </source>
</evidence>
<dbReference type="SMART" id="SM00268">
    <property type="entry name" value="ACTIN"/>
    <property type="match status" value="1"/>
</dbReference>
<dbReference type="CDD" id="cd10210">
    <property type="entry name" value="ASKHA_NBD_Arp6"/>
    <property type="match status" value="1"/>
</dbReference>
<dbReference type="GeneID" id="98139465"/>
<gene>
    <name evidence="2" type="ORF">BJX67DRAFT_117486</name>
</gene>
<keyword evidence="3" id="KW-1185">Reference proteome</keyword>
<proteinExistence type="inferred from homology"/>
<protein>
    <submittedName>
        <fullName evidence="2">Actin family</fullName>
    </submittedName>
</protein>
<dbReference type="InterPro" id="IPR043129">
    <property type="entry name" value="ATPase_NBD"/>
</dbReference>
<dbReference type="PANTHER" id="PTHR11937">
    <property type="entry name" value="ACTIN"/>
    <property type="match status" value="1"/>
</dbReference>
<dbReference type="Pfam" id="PF00022">
    <property type="entry name" value="Actin"/>
    <property type="match status" value="1"/>
</dbReference>
<evidence type="ECO:0000313" key="2">
    <source>
        <dbReference type="EMBL" id="KAL2866841.1"/>
    </source>
</evidence>
<sequence>MGSAKARPSGRYSVAQAQPLLPDKTFIIDNGAYTMKAGYAPGFPPPEDEENALSGCTAIPNAIAKTRGNRIYVGAQIGTNVTDWNEMLFRRPVEKGYTVNWEAQKEIWETSFFDGKTVRSKDMHVADPEDVTLIFTEAPNALPALQKNADEIIMEEWGFGGYFRCVGPSLNAWNEVQLLFGDSALRQPESAISPTECLLVVDSGYSHTIVTPVYKGQPLQRGIRRLDLGGKHLTNYLKELVSIRQYNMVDETYIMNEVKESVCFVSNDFANDLERTWKGNRRRGQPDPGEGVVVDYVLPDPNGGKKGFVRPHDPLLGFKKRKAVLSGAGAEPLSEDVLVLGNERFAVPEILFTPSDIGMKSAGIPDLILESLSVLPPALHPAFLANVLVVGGNSLLPGFMERLDTDLHQIASAEYVVRVRRPKDPIRSAWLGASRLATNKEELRKIAVTRQEYQEHGSAWVGRKFTAAL</sequence>
<dbReference type="InterPro" id="IPR004000">
    <property type="entry name" value="Actin"/>
</dbReference>
<dbReference type="Gene3D" id="2.30.36.70">
    <property type="entry name" value="Actin, Chain A, domain 2"/>
    <property type="match status" value="1"/>
</dbReference>
<dbReference type="Proteomes" id="UP001610432">
    <property type="component" value="Unassembled WGS sequence"/>
</dbReference>
<evidence type="ECO:0000313" key="3">
    <source>
        <dbReference type="Proteomes" id="UP001610432"/>
    </source>
</evidence>
<reference evidence="2 3" key="1">
    <citation type="submission" date="2024-07" db="EMBL/GenBank/DDBJ databases">
        <title>Section-level genome sequencing and comparative genomics of Aspergillus sections Usti and Cavernicolus.</title>
        <authorList>
            <consortium name="Lawrence Berkeley National Laboratory"/>
            <person name="Nybo J.L."/>
            <person name="Vesth T.C."/>
            <person name="Theobald S."/>
            <person name="Frisvad J.C."/>
            <person name="Larsen T.O."/>
            <person name="Kjaerboelling I."/>
            <person name="Rothschild-Mancinelli K."/>
            <person name="Lyhne E.K."/>
            <person name="Kogle M.E."/>
            <person name="Barry K."/>
            <person name="Clum A."/>
            <person name="Na H."/>
            <person name="Ledsgaard L."/>
            <person name="Lin J."/>
            <person name="Lipzen A."/>
            <person name="Kuo A."/>
            <person name="Riley R."/>
            <person name="Mondo S."/>
            <person name="Labutti K."/>
            <person name="Haridas S."/>
            <person name="Pangalinan J."/>
            <person name="Salamov A.A."/>
            <person name="Simmons B.A."/>
            <person name="Magnuson J.K."/>
            <person name="Chen J."/>
            <person name="Drula E."/>
            <person name="Henrissat B."/>
            <person name="Wiebenga A."/>
            <person name="Lubbers R.J."/>
            <person name="Gomes A.C."/>
            <person name="Macurrencykelacurrency M.R."/>
            <person name="Stajich J."/>
            <person name="Grigoriev I.V."/>
            <person name="Mortensen U.H."/>
            <person name="De Vries R.P."/>
            <person name="Baker S.E."/>
            <person name="Andersen M.R."/>
        </authorList>
    </citation>
    <scope>NUCLEOTIDE SEQUENCE [LARGE SCALE GENOMIC DNA]</scope>
    <source>
        <strain evidence="2 3">CBS 449.75</strain>
    </source>
</reference>
<comment type="caution">
    <text evidence="2">The sequence shown here is derived from an EMBL/GenBank/DDBJ whole genome shotgun (WGS) entry which is preliminary data.</text>
</comment>
<dbReference type="Gene3D" id="3.30.420.40">
    <property type="match status" value="2"/>
</dbReference>
<accession>A0ABR4LQN3</accession>
<dbReference type="EMBL" id="JBFXLQ010000022">
    <property type="protein sequence ID" value="KAL2866841.1"/>
    <property type="molecule type" value="Genomic_DNA"/>
</dbReference>
<dbReference type="Gene3D" id="3.90.640.10">
    <property type="entry name" value="Actin, Chain A, domain 4"/>
    <property type="match status" value="1"/>
</dbReference>
<name>A0ABR4LQN3_9EURO</name>